<dbReference type="RefSeq" id="WP_145647794.1">
    <property type="nucleotide sequence ID" value="NZ_VLLB01000001.1"/>
</dbReference>
<organism evidence="3 4">
    <name type="scientific">Pseudoduganella lurida</name>
    <dbReference type="NCBI Taxonomy" id="1036180"/>
    <lineage>
        <taxon>Bacteria</taxon>
        <taxon>Pseudomonadati</taxon>
        <taxon>Pseudomonadota</taxon>
        <taxon>Betaproteobacteria</taxon>
        <taxon>Burkholderiales</taxon>
        <taxon>Oxalobacteraceae</taxon>
        <taxon>Telluria group</taxon>
        <taxon>Pseudoduganella</taxon>
    </lineage>
</organism>
<dbReference type="Gene3D" id="2.160.20.120">
    <property type="match status" value="1"/>
</dbReference>
<dbReference type="PANTHER" id="PTHR39200:SF1">
    <property type="entry name" value="AUTO-TRANSPORTER ADHESIN HEAD GIN DOMAIN-CONTAINING PROTEIN-RELATED"/>
    <property type="match status" value="1"/>
</dbReference>
<dbReference type="AlphaFoldDB" id="A0A562RP04"/>
<evidence type="ECO:0000313" key="4">
    <source>
        <dbReference type="Proteomes" id="UP000318431"/>
    </source>
</evidence>
<feature type="domain" description="Putative auto-transporter adhesin head GIN" evidence="2">
    <location>
        <begin position="48"/>
        <end position="229"/>
    </location>
</feature>
<keyword evidence="1" id="KW-0732">Signal</keyword>
<name>A0A562RP04_9BURK</name>
<dbReference type="PANTHER" id="PTHR39200">
    <property type="entry name" value="HYPOTHETICAL EXPORTED PROTEIN"/>
    <property type="match status" value="1"/>
</dbReference>
<dbReference type="Pfam" id="PF10988">
    <property type="entry name" value="DUF2807"/>
    <property type="match status" value="1"/>
</dbReference>
<reference evidence="3 4" key="1">
    <citation type="journal article" date="2015" name="Stand. Genomic Sci.">
        <title>Genomic Encyclopedia of Bacterial and Archaeal Type Strains, Phase III: the genomes of soil and plant-associated and newly described type strains.</title>
        <authorList>
            <person name="Whitman W.B."/>
            <person name="Woyke T."/>
            <person name="Klenk H.P."/>
            <person name="Zhou Y."/>
            <person name="Lilburn T.G."/>
            <person name="Beck B.J."/>
            <person name="De Vos P."/>
            <person name="Vandamme P."/>
            <person name="Eisen J.A."/>
            <person name="Garrity G."/>
            <person name="Hugenholtz P."/>
            <person name="Kyrpides N.C."/>
        </authorList>
    </citation>
    <scope>NUCLEOTIDE SEQUENCE [LARGE SCALE GENOMIC DNA]</scope>
    <source>
        <strain evidence="3 4">CGMCC 1.10822</strain>
    </source>
</reference>
<dbReference type="OrthoDB" id="8885859at2"/>
<feature type="signal peptide" evidence="1">
    <location>
        <begin position="1"/>
        <end position="23"/>
    </location>
</feature>
<evidence type="ECO:0000256" key="1">
    <source>
        <dbReference type="SAM" id="SignalP"/>
    </source>
</evidence>
<sequence length="248" mass="25308">MTIKSIHYIGAAVLATLLCGAWAAQGDAPRDEGPSGQVISQVRQPGQFHGVEVTVPAQVEVIVGGTESVRIEGDAKVLPLIETVVENGVLTIRPVKRNMRLRTGKLTVVVEARAIDNLGVAGSATMSAKGIRADNLTLEVAGSGTMDITRIEAKTVNASVAGSGNIEAAGRTQHAKVSVAGSGHADTSRLQAQQATANIAGSGQIEMAAQQALTVSIAGSGDVGYYGDAQVTKSVMGSGSVRRLGGAR</sequence>
<proteinExistence type="predicted"/>
<protein>
    <submittedName>
        <fullName evidence="3">Putative autotransporter adhesin-like protein</fullName>
    </submittedName>
</protein>
<comment type="caution">
    <text evidence="3">The sequence shown here is derived from an EMBL/GenBank/DDBJ whole genome shotgun (WGS) entry which is preliminary data.</text>
</comment>
<feature type="chain" id="PRO_5021932074" evidence="1">
    <location>
        <begin position="24"/>
        <end position="248"/>
    </location>
</feature>
<dbReference type="EMBL" id="VLLB01000001">
    <property type="protein sequence ID" value="TWI70100.1"/>
    <property type="molecule type" value="Genomic_DNA"/>
</dbReference>
<dbReference type="InterPro" id="IPR021255">
    <property type="entry name" value="DUF2807"/>
</dbReference>
<evidence type="ECO:0000259" key="2">
    <source>
        <dbReference type="Pfam" id="PF10988"/>
    </source>
</evidence>
<gene>
    <name evidence="3" type="ORF">IP91_01180</name>
</gene>
<evidence type="ECO:0000313" key="3">
    <source>
        <dbReference type="EMBL" id="TWI70100.1"/>
    </source>
</evidence>
<dbReference type="Proteomes" id="UP000318431">
    <property type="component" value="Unassembled WGS sequence"/>
</dbReference>
<accession>A0A562RP04</accession>
<keyword evidence="4" id="KW-1185">Reference proteome</keyword>